<feature type="region of interest" description="Disordered" evidence="5">
    <location>
        <begin position="40"/>
        <end position="68"/>
    </location>
</feature>
<protein>
    <recommendedName>
        <fullName evidence="9">Carotenoid oxygenase</fullName>
    </recommendedName>
</protein>
<evidence type="ECO:0000256" key="1">
    <source>
        <dbReference type="ARBA" id="ARBA00006787"/>
    </source>
</evidence>
<dbReference type="GO" id="GO:0010436">
    <property type="term" value="F:carotenoid dioxygenase activity"/>
    <property type="evidence" value="ECO:0007669"/>
    <property type="project" value="TreeGrafter"/>
</dbReference>
<sequence length="676" mass="74583">MKRSIALALIAGVIGADALLPSQSPRCQLTLIKSTIVDQKEGEAVAETNDEESSSNNNKPKSQSSSEYWRITSSTFHPQTRPLTSELTEAMEMNIHPKESQEELGKGLSIESDWRENWYTYESPASDPDLIDSDTGYSEYECEVEGKLPDELQGTLYRNGPGKFGVNGERVQHVLDADALVYKIDIPAPDSSGQRKVKFLSRFVSTPQFEEEQKAKKFLYRGTFGTGPCFEGLDSREKNGLNTDPSEPSAISKFVGGAFNTDIKNSANTQIISFGGKVLALFEAGLPFRLDPTTLEAMGEDTMGGALKAALPVKLGKDLEEFEPDFIGGSAHTAHPQRCPNGNLVGWSWSQLPMSKSLEVTFTEWAEENFDRLATSTFEIPNCSLAPHDMAITENSIIFMINALEMNQLPFLLNLKGPAASLAMDGRKNVKAWIFPRPSSKNQFEPFVVDVPACFSIHFSHGYEDEETGNLVTYFSGWPPSDSKDFLGAWGGFCPEFRQIPPTFLWRLEIDPKEKRTVSLDIAPGCHNICTEHMLVHPNFNTKKCENVYGTVSNVIGDSTPPNGYVRLKVESGSTEQLQPGAPNEDVDAYWFGTRYFTTEPIIIPKDGSDPNDEDAAFLLGVVRDAAKQKNFLAVFDLEKDLKEGPVAKIWMRSGVPHGIHGCFAKDSKGGSSVFC</sequence>
<feature type="compositionally biased region" description="Low complexity" evidence="5">
    <location>
        <begin position="54"/>
        <end position="67"/>
    </location>
</feature>
<dbReference type="GO" id="GO:0046872">
    <property type="term" value="F:metal ion binding"/>
    <property type="evidence" value="ECO:0007669"/>
    <property type="project" value="UniProtKB-KW"/>
</dbReference>
<feature type="binding site" evidence="4">
    <location>
        <position position="388"/>
    </location>
    <ligand>
        <name>Fe cation</name>
        <dbReference type="ChEBI" id="CHEBI:24875"/>
        <note>catalytic</note>
    </ligand>
</feature>
<comment type="similarity">
    <text evidence="1">Belongs to the carotenoid oxygenase family.</text>
</comment>
<dbReference type="PANTHER" id="PTHR10543:SF138">
    <property type="entry name" value="CAROTENOID OXYGENASE"/>
    <property type="match status" value="1"/>
</dbReference>
<keyword evidence="8" id="KW-1185">Reference proteome</keyword>
<gene>
    <name evidence="7" type="ORF">CYCCA115_LOCUS2871</name>
</gene>
<dbReference type="EMBL" id="CAKOGP040000224">
    <property type="protein sequence ID" value="CAJ1932507.1"/>
    <property type="molecule type" value="Genomic_DNA"/>
</dbReference>
<evidence type="ECO:0000313" key="8">
    <source>
        <dbReference type="Proteomes" id="UP001295423"/>
    </source>
</evidence>
<accession>A0AAD2FEF0</accession>
<dbReference type="GO" id="GO:0016121">
    <property type="term" value="P:carotene catabolic process"/>
    <property type="evidence" value="ECO:0007669"/>
    <property type="project" value="TreeGrafter"/>
</dbReference>
<dbReference type="Pfam" id="PF03055">
    <property type="entry name" value="RPE65"/>
    <property type="match status" value="1"/>
</dbReference>
<evidence type="ECO:0008006" key="9">
    <source>
        <dbReference type="Google" id="ProtNLM"/>
    </source>
</evidence>
<dbReference type="AlphaFoldDB" id="A0AAD2FEF0"/>
<organism evidence="7 8">
    <name type="scientific">Cylindrotheca closterium</name>
    <dbReference type="NCBI Taxonomy" id="2856"/>
    <lineage>
        <taxon>Eukaryota</taxon>
        <taxon>Sar</taxon>
        <taxon>Stramenopiles</taxon>
        <taxon>Ochrophyta</taxon>
        <taxon>Bacillariophyta</taxon>
        <taxon>Bacillariophyceae</taxon>
        <taxon>Bacillariophycidae</taxon>
        <taxon>Bacillariales</taxon>
        <taxon>Bacillariaceae</taxon>
        <taxon>Cylindrotheca</taxon>
    </lineage>
</organism>
<keyword evidence="6" id="KW-0732">Signal</keyword>
<evidence type="ECO:0000256" key="3">
    <source>
        <dbReference type="ARBA" id="ARBA00023004"/>
    </source>
</evidence>
<evidence type="ECO:0000256" key="2">
    <source>
        <dbReference type="ARBA" id="ARBA00022723"/>
    </source>
</evidence>
<feature type="chain" id="PRO_5042294962" description="Carotenoid oxygenase" evidence="6">
    <location>
        <begin position="19"/>
        <end position="676"/>
    </location>
</feature>
<evidence type="ECO:0000313" key="7">
    <source>
        <dbReference type="EMBL" id="CAJ1932507.1"/>
    </source>
</evidence>
<evidence type="ECO:0000256" key="5">
    <source>
        <dbReference type="SAM" id="MobiDB-lite"/>
    </source>
</evidence>
<keyword evidence="2 4" id="KW-0479">Metal-binding</keyword>
<dbReference type="InterPro" id="IPR004294">
    <property type="entry name" value="Carotenoid_Oase"/>
</dbReference>
<feature type="signal peptide" evidence="6">
    <location>
        <begin position="1"/>
        <end position="18"/>
    </location>
</feature>
<feature type="binding site" evidence="4">
    <location>
        <position position="335"/>
    </location>
    <ligand>
        <name>Fe cation</name>
        <dbReference type="ChEBI" id="CHEBI:24875"/>
        <note>catalytic</note>
    </ligand>
</feature>
<name>A0AAD2FEF0_9STRA</name>
<feature type="binding site" evidence="4">
    <location>
        <position position="661"/>
    </location>
    <ligand>
        <name>Fe cation</name>
        <dbReference type="ChEBI" id="CHEBI:24875"/>
        <note>catalytic</note>
    </ligand>
</feature>
<feature type="binding site" evidence="4">
    <location>
        <position position="458"/>
    </location>
    <ligand>
        <name>Fe cation</name>
        <dbReference type="ChEBI" id="CHEBI:24875"/>
        <note>catalytic</note>
    </ligand>
</feature>
<comment type="cofactor">
    <cofactor evidence="4">
        <name>Fe(2+)</name>
        <dbReference type="ChEBI" id="CHEBI:29033"/>
    </cofactor>
    <text evidence="4">Binds 1 Fe(2+) ion per subunit.</text>
</comment>
<dbReference type="Proteomes" id="UP001295423">
    <property type="component" value="Unassembled WGS sequence"/>
</dbReference>
<comment type="caution">
    <text evidence="7">The sequence shown here is derived from an EMBL/GenBank/DDBJ whole genome shotgun (WGS) entry which is preliminary data.</text>
</comment>
<reference evidence="7" key="1">
    <citation type="submission" date="2023-08" db="EMBL/GenBank/DDBJ databases">
        <authorList>
            <person name="Audoor S."/>
            <person name="Bilcke G."/>
        </authorList>
    </citation>
    <scope>NUCLEOTIDE SEQUENCE</scope>
</reference>
<proteinExistence type="inferred from homology"/>
<evidence type="ECO:0000256" key="4">
    <source>
        <dbReference type="PIRSR" id="PIRSR604294-1"/>
    </source>
</evidence>
<keyword evidence="3 4" id="KW-0408">Iron</keyword>
<dbReference type="PANTHER" id="PTHR10543">
    <property type="entry name" value="BETA-CAROTENE DIOXYGENASE"/>
    <property type="match status" value="1"/>
</dbReference>
<evidence type="ECO:0000256" key="6">
    <source>
        <dbReference type="SAM" id="SignalP"/>
    </source>
</evidence>